<keyword evidence="4 7" id="KW-0812">Transmembrane</keyword>
<evidence type="ECO:0000259" key="8">
    <source>
        <dbReference type="Pfam" id="PF00884"/>
    </source>
</evidence>
<dbReference type="STRING" id="28230.SAMN05878443_0721"/>
<dbReference type="SUPFAM" id="SSF53649">
    <property type="entry name" value="Alkaline phosphatase-like"/>
    <property type="match status" value="1"/>
</dbReference>
<feature type="domain" description="Sulfatase N-terminal" evidence="8">
    <location>
        <begin position="278"/>
        <end position="560"/>
    </location>
</feature>
<dbReference type="GO" id="GO:0016740">
    <property type="term" value="F:transferase activity"/>
    <property type="evidence" value="ECO:0007669"/>
    <property type="project" value="UniProtKB-KW"/>
</dbReference>
<dbReference type="eggNOG" id="COG1368">
    <property type="taxonomic scope" value="Bacteria"/>
</dbReference>
<feature type="transmembrane region" description="Helical" evidence="7">
    <location>
        <begin position="20"/>
        <end position="44"/>
    </location>
</feature>
<dbReference type="PANTHER" id="PTHR47371">
    <property type="entry name" value="LIPOTEICHOIC ACID SYNTHASE"/>
    <property type="match status" value="1"/>
</dbReference>
<dbReference type="InterPro" id="IPR050448">
    <property type="entry name" value="OpgB/LTA_synthase_biosynth"/>
</dbReference>
<feature type="transmembrane region" description="Helical" evidence="7">
    <location>
        <begin position="177"/>
        <end position="195"/>
    </location>
</feature>
<feature type="transmembrane region" description="Helical" evidence="7">
    <location>
        <begin position="86"/>
        <end position="104"/>
    </location>
</feature>
<dbReference type="EMBL" id="FSRN01000001">
    <property type="protein sequence ID" value="SIN96716.1"/>
    <property type="molecule type" value="Genomic_DNA"/>
</dbReference>
<evidence type="ECO:0000256" key="3">
    <source>
        <dbReference type="ARBA" id="ARBA00022475"/>
    </source>
</evidence>
<dbReference type="OrthoDB" id="243547at2"/>
<feature type="transmembrane region" description="Helical" evidence="7">
    <location>
        <begin position="137"/>
        <end position="157"/>
    </location>
</feature>
<accession>A0A1N6FN70</accession>
<dbReference type="Proteomes" id="UP000184758">
    <property type="component" value="Unassembled WGS sequence"/>
</dbReference>
<dbReference type="Pfam" id="PF00884">
    <property type="entry name" value="Sulfatase"/>
    <property type="match status" value="1"/>
</dbReference>
<evidence type="ECO:0000256" key="5">
    <source>
        <dbReference type="ARBA" id="ARBA00022989"/>
    </source>
</evidence>
<evidence type="ECO:0000313" key="9">
    <source>
        <dbReference type="EMBL" id="SIN96716.1"/>
    </source>
</evidence>
<keyword evidence="6 7" id="KW-0472">Membrane</keyword>
<evidence type="ECO:0000256" key="7">
    <source>
        <dbReference type="SAM" id="Phobius"/>
    </source>
</evidence>
<evidence type="ECO:0000256" key="2">
    <source>
        <dbReference type="ARBA" id="ARBA00004936"/>
    </source>
</evidence>
<evidence type="ECO:0000256" key="1">
    <source>
        <dbReference type="ARBA" id="ARBA00004651"/>
    </source>
</evidence>
<gene>
    <name evidence="9" type="ORF">SAMN05878443_0721</name>
</gene>
<evidence type="ECO:0000313" key="10">
    <source>
        <dbReference type="Proteomes" id="UP000184758"/>
    </source>
</evidence>
<dbReference type="CDD" id="cd16015">
    <property type="entry name" value="LTA_synthase"/>
    <property type="match status" value="1"/>
</dbReference>
<dbReference type="PANTHER" id="PTHR47371:SF3">
    <property type="entry name" value="PHOSPHOGLYCEROL TRANSFERASE I"/>
    <property type="match status" value="1"/>
</dbReference>
<dbReference type="InterPro" id="IPR000917">
    <property type="entry name" value="Sulfatase_N"/>
</dbReference>
<evidence type="ECO:0000256" key="4">
    <source>
        <dbReference type="ARBA" id="ARBA00022692"/>
    </source>
</evidence>
<evidence type="ECO:0000256" key="6">
    <source>
        <dbReference type="ARBA" id="ARBA00023136"/>
    </source>
</evidence>
<dbReference type="RefSeq" id="WP_034547431.1">
    <property type="nucleotide sequence ID" value="NZ_FSRN01000001.1"/>
</dbReference>
<name>A0A1N6FN70_9LACT</name>
<proteinExistence type="predicted"/>
<dbReference type="Gene3D" id="3.40.720.10">
    <property type="entry name" value="Alkaline Phosphatase, subunit A"/>
    <property type="match status" value="1"/>
</dbReference>
<dbReference type="GO" id="GO:0005886">
    <property type="term" value="C:plasma membrane"/>
    <property type="evidence" value="ECO:0007669"/>
    <property type="project" value="UniProtKB-SubCell"/>
</dbReference>
<comment type="subcellular location">
    <subcellularLocation>
        <location evidence="1">Cell membrane</location>
        <topology evidence="1">Multi-pass membrane protein</topology>
    </subcellularLocation>
</comment>
<sequence length="633" mass="71811">MKKINKHKTNRSVYKESSIFINSLKTVLVGLSTAFIGNFLLQLFQNHYSFSLAVNFIFLWHTELFLLGVFLLFLLYLWIAAVIGSRWLSVLVMTVIIIAIGVATQQKMALRGEPLYPSDFLLINDLPFLIQMVDSKLILAVIIFLIGVVSLSIYILIKKKKNSSKRLDKSVEKKLSWLTRGSTFIITSSILFYSMGFSQPGNVLRYAYDRYAHWIPYSQQMNYYNNGFIGGFLYNIGVDAMEKPADYSKNQIIDIVQKYEEKASEINETRPAVINDVNIIYVMNESFSDPLALDGVTVSEDPIPTIRSLKERAVSGNILSQGYGGGTANIEFEALTGLSMEPMSASLTTPYTQLVSRMSELSSVVSYLKQQGYATTAIHPYNTTMYKRNEVYQNLGFTTFLNETNMTFLDRKDQNPYISDESAYQEILKKMQTTEESDFIHLVTMQNHMVYSGKYPNTDFSAQGTGNAEEAANYLQDLAYSDEALDGFLTTIEQLPEKTVVVFWGDHLPSFFSETNVQTNGSLKMHQTPLLIYSNFTENNDTVGTISPIYFMNHILEIANAQVTPFYALLMELEEALPAFEKGLYIERDTKAVSEKRGELSKETQELLKVYDAIQYDVTVGENYSKALNFFED</sequence>
<comment type="pathway">
    <text evidence="2">Cell wall biogenesis; lipoteichoic acid biosynthesis.</text>
</comment>
<keyword evidence="10" id="KW-1185">Reference proteome</keyword>
<organism evidence="9 10">
    <name type="scientific">Carnobacterium alterfunditum</name>
    <dbReference type="NCBI Taxonomy" id="28230"/>
    <lineage>
        <taxon>Bacteria</taxon>
        <taxon>Bacillati</taxon>
        <taxon>Bacillota</taxon>
        <taxon>Bacilli</taxon>
        <taxon>Lactobacillales</taxon>
        <taxon>Carnobacteriaceae</taxon>
        <taxon>Carnobacterium</taxon>
    </lineage>
</organism>
<dbReference type="AlphaFoldDB" id="A0A1N6FN70"/>
<reference evidence="10" key="1">
    <citation type="submission" date="2016-11" db="EMBL/GenBank/DDBJ databases">
        <authorList>
            <person name="Varghese N."/>
            <person name="Submissions S."/>
        </authorList>
    </citation>
    <scope>NUCLEOTIDE SEQUENCE [LARGE SCALE GENOMIC DNA]</scope>
    <source>
        <strain evidence="10">313</strain>
    </source>
</reference>
<feature type="transmembrane region" description="Helical" evidence="7">
    <location>
        <begin position="56"/>
        <end position="79"/>
    </location>
</feature>
<keyword evidence="5 7" id="KW-1133">Transmembrane helix</keyword>
<keyword evidence="9" id="KW-0808">Transferase</keyword>
<keyword evidence="3" id="KW-1003">Cell membrane</keyword>
<dbReference type="InterPro" id="IPR017850">
    <property type="entry name" value="Alkaline_phosphatase_core_sf"/>
</dbReference>
<protein>
    <submittedName>
        <fullName evidence="9">Phosphoglycerol transferase MdoB</fullName>
    </submittedName>
</protein>